<reference evidence="1 2" key="1">
    <citation type="submission" date="2021-10" db="EMBL/GenBank/DDBJ databases">
        <title>Anaerobic single-cell dispensing facilitates the cultivation of human gut bacteria.</title>
        <authorList>
            <person name="Afrizal A."/>
        </authorList>
    </citation>
    <scope>NUCLEOTIDE SEQUENCE [LARGE SCALE GENOMIC DNA]</scope>
    <source>
        <strain evidence="1 2">CLA-AA-H200</strain>
    </source>
</reference>
<dbReference type="RefSeq" id="WP_227707833.1">
    <property type="nucleotide sequence ID" value="NZ_JAJEQX010000015.1"/>
</dbReference>
<name>A0ABS8FXB9_9FIRM</name>
<evidence type="ECO:0008006" key="3">
    <source>
        <dbReference type="Google" id="ProtNLM"/>
    </source>
</evidence>
<evidence type="ECO:0000313" key="2">
    <source>
        <dbReference type="Proteomes" id="UP001198151"/>
    </source>
</evidence>
<gene>
    <name evidence="1" type="ORF">LKD70_09705</name>
</gene>
<organism evidence="1 2">
    <name type="scientific">Ruminococcus turbiniformis</name>
    <dbReference type="NCBI Taxonomy" id="2881258"/>
    <lineage>
        <taxon>Bacteria</taxon>
        <taxon>Bacillati</taxon>
        <taxon>Bacillota</taxon>
        <taxon>Clostridia</taxon>
        <taxon>Eubacteriales</taxon>
        <taxon>Oscillospiraceae</taxon>
        <taxon>Ruminococcus</taxon>
    </lineage>
</organism>
<protein>
    <recommendedName>
        <fullName evidence="3">Histidine kinase</fullName>
    </recommendedName>
</protein>
<dbReference type="Proteomes" id="UP001198151">
    <property type="component" value="Unassembled WGS sequence"/>
</dbReference>
<accession>A0ABS8FXB9</accession>
<evidence type="ECO:0000313" key="1">
    <source>
        <dbReference type="EMBL" id="MCC2254690.1"/>
    </source>
</evidence>
<comment type="caution">
    <text evidence="1">The sequence shown here is derived from an EMBL/GenBank/DDBJ whole genome shotgun (WGS) entry which is preliminary data.</text>
</comment>
<proteinExistence type="predicted"/>
<sequence>MKEREKKEREKQLVGFRAWKDEYDTFKAICHEMRTTPTAKLNELMRRAIAEYREQNSGEDQ</sequence>
<keyword evidence="2" id="KW-1185">Reference proteome</keyword>
<dbReference type="EMBL" id="JAJEQX010000015">
    <property type="protein sequence ID" value="MCC2254690.1"/>
    <property type="molecule type" value="Genomic_DNA"/>
</dbReference>